<organism evidence="4 5">
    <name type="scientific">Plectus sambesii</name>
    <dbReference type="NCBI Taxonomy" id="2011161"/>
    <lineage>
        <taxon>Eukaryota</taxon>
        <taxon>Metazoa</taxon>
        <taxon>Ecdysozoa</taxon>
        <taxon>Nematoda</taxon>
        <taxon>Chromadorea</taxon>
        <taxon>Plectida</taxon>
        <taxon>Plectina</taxon>
        <taxon>Plectoidea</taxon>
        <taxon>Plectidae</taxon>
        <taxon>Plectus</taxon>
    </lineage>
</organism>
<feature type="signal peptide" evidence="2">
    <location>
        <begin position="1"/>
        <end position="19"/>
    </location>
</feature>
<sequence>MHFWLFLTTLLLFICSVDMRANNANRGSSPSRSSSSSSLSSHGSRGSSGSRSHSGLSGSRSQGSLIGSRSSSNNHYGTYPGGSSSSNGHRGFPSSQSSGNMNNWNNGNTHNKNSGSGFSSFLGGSHRNGNNHNSGTSLGGNTGASNHNYGNNNGGHSGSSKSSGGLGSLMRSNKFKAAIAGAASSYMAHRAGKKMIRNAYSPMMYGGRSYYWGPSYYVPIRNYQMCSAIVSTTDSTFGNVFFQDMTRPKQIVWSCMLTEMCCGFECCPAMRPTSSIVGWIKDLFG</sequence>
<feature type="compositionally biased region" description="Low complexity" evidence="1">
    <location>
        <begin position="26"/>
        <end position="72"/>
    </location>
</feature>
<evidence type="ECO:0000259" key="3">
    <source>
        <dbReference type="Pfam" id="PF01705"/>
    </source>
</evidence>
<proteinExistence type="predicted"/>
<feature type="compositionally biased region" description="Low complexity" evidence="1">
    <location>
        <begin position="94"/>
        <end position="135"/>
    </location>
</feature>
<dbReference type="InterPro" id="IPR002619">
    <property type="entry name" value="CX"/>
</dbReference>
<name>A0A914VJS1_9BILA</name>
<reference evidence="5" key="1">
    <citation type="submission" date="2022-11" db="UniProtKB">
        <authorList>
            <consortium name="WormBaseParasite"/>
        </authorList>
    </citation>
    <scope>IDENTIFICATION</scope>
</reference>
<accession>A0A914VJS1</accession>
<evidence type="ECO:0000256" key="2">
    <source>
        <dbReference type="SAM" id="SignalP"/>
    </source>
</evidence>
<dbReference type="PANTHER" id="PTHR47520">
    <property type="entry name" value="CX DOMAIN-CONTAINING PROTEIN-RELATED"/>
    <property type="match status" value="1"/>
</dbReference>
<feature type="domain" description="CX" evidence="3">
    <location>
        <begin position="210"/>
        <end position="267"/>
    </location>
</feature>
<feature type="chain" id="PRO_5036972437" evidence="2">
    <location>
        <begin position="20"/>
        <end position="285"/>
    </location>
</feature>
<feature type="region of interest" description="Disordered" evidence="1">
    <location>
        <begin position="24"/>
        <end position="166"/>
    </location>
</feature>
<protein>
    <submittedName>
        <fullName evidence="5">CX domain-containing protein</fullName>
    </submittedName>
</protein>
<evidence type="ECO:0000256" key="1">
    <source>
        <dbReference type="SAM" id="MobiDB-lite"/>
    </source>
</evidence>
<keyword evidence="4" id="KW-1185">Reference proteome</keyword>
<dbReference type="AlphaFoldDB" id="A0A914VJS1"/>
<dbReference type="WBParaSite" id="PSAMB.scaffold2122size25219.g16444.t1">
    <property type="protein sequence ID" value="PSAMB.scaffold2122size25219.g16444.t1"/>
    <property type="gene ID" value="PSAMB.scaffold2122size25219.g16444"/>
</dbReference>
<keyword evidence="2" id="KW-0732">Signal</keyword>
<evidence type="ECO:0000313" key="5">
    <source>
        <dbReference type="WBParaSite" id="PSAMB.scaffold2122size25219.g16444.t1"/>
    </source>
</evidence>
<dbReference type="Pfam" id="PF01705">
    <property type="entry name" value="CX"/>
    <property type="match status" value="1"/>
</dbReference>
<dbReference type="Proteomes" id="UP000887566">
    <property type="component" value="Unplaced"/>
</dbReference>
<feature type="compositionally biased region" description="Polar residues" evidence="1">
    <location>
        <begin position="73"/>
        <end position="88"/>
    </location>
</feature>
<evidence type="ECO:0000313" key="4">
    <source>
        <dbReference type="Proteomes" id="UP000887566"/>
    </source>
</evidence>